<sequence length="212" mass="23524">MEARLDSPCLALPRLASPCLAAGDKTCPVRRKTTGRFPGASIHIELIRIFDTGHSTPCPPRLFCEASYFWKPRCPDVCHLESKCCENTMHQAQTMQSQGQGRNLSATGGVLAFLFGAWVGVAVSRHYEIPSCRFPGGKRRRDSEVESGQEGESSGSHGNRKPSWQSRLPPEVREGIEKIKAFERRYRKPESTGVVGGESDISKEAWTSEWSE</sequence>
<dbReference type="AlphaFoldDB" id="A0A433T9A5"/>
<evidence type="ECO:0000313" key="2">
    <source>
        <dbReference type="EMBL" id="RUS78171.1"/>
    </source>
</evidence>
<evidence type="ECO:0000313" key="3">
    <source>
        <dbReference type="Proteomes" id="UP000271974"/>
    </source>
</evidence>
<protein>
    <submittedName>
        <fullName evidence="2">Uncharacterized protein</fullName>
    </submittedName>
</protein>
<organism evidence="2 3">
    <name type="scientific">Elysia chlorotica</name>
    <name type="common">Eastern emerald elysia</name>
    <name type="synonym">Sea slug</name>
    <dbReference type="NCBI Taxonomy" id="188477"/>
    <lineage>
        <taxon>Eukaryota</taxon>
        <taxon>Metazoa</taxon>
        <taxon>Spiralia</taxon>
        <taxon>Lophotrochozoa</taxon>
        <taxon>Mollusca</taxon>
        <taxon>Gastropoda</taxon>
        <taxon>Heterobranchia</taxon>
        <taxon>Euthyneura</taxon>
        <taxon>Panpulmonata</taxon>
        <taxon>Sacoglossa</taxon>
        <taxon>Placobranchoidea</taxon>
        <taxon>Plakobranchidae</taxon>
        <taxon>Elysia</taxon>
    </lineage>
</organism>
<feature type="region of interest" description="Disordered" evidence="1">
    <location>
        <begin position="187"/>
        <end position="212"/>
    </location>
</feature>
<dbReference type="EMBL" id="RQTK01000527">
    <property type="protein sequence ID" value="RUS78171.1"/>
    <property type="molecule type" value="Genomic_DNA"/>
</dbReference>
<comment type="caution">
    <text evidence="2">The sequence shown here is derived from an EMBL/GenBank/DDBJ whole genome shotgun (WGS) entry which is preliminary data.</text>
</comment>
<accession>A0A433T9A5</accession>
<name>A0A433T9A5_ELYCH</name>
<reference evidence="2 3" key="1">
    <citation type="submission" date="2019-01" db="EMBL/GenBank/DDBJ databases">
        <title>A draft genome assembly of the solar-powered sea slug Elysia chlorotica.</title>
        <authorList>
            <person name="Cai H."/>
            <person name="Li Q."/>
            <person name="Fang X."/>
            <person name="Li J."/>
            <person name="Curtis N.E."/>
            <person name="Altenburger A."/>
            <person name="Shibata T."/>
            <person name="Feng M."/>
            <person name="Maeda T."/>
            <person name="Schwartz J.A."/>
            <person name="Shigenobu S."/>
            <person name="Lundholm N."/>
            <person name="Nishiyama T."/>
            <person name="Yang H."/>
            <person name="Hasebe M."/>
            <person name="Li S."/>
            <person name="Pierce S.K."/>
            <person name="Wang J."/>
        </authorList>
    </citation>
    <scope>NUCLEOTIDE SEQUENCE [LARGE SCALE GENOMIC DNA]</scope>
    <source>
        <strain evidence="2">EC2010</strain>
        <tissue evidence="2">Whole organism of an adult</tissue>
    </source>
</reference>
<dbReference type="Proteomes" id="UP000271974">
    <property type="component" value="Unassembled WGS sequence"/>
</dbReference>
<gene>
    <name evidence="2" type="ORF">EGW08_014059</name>
</gene>
<keyword evidence="3" id="KW-1185">Reference proteome</keyword>
<dbReference type="OrthoDB" id="6152794at2759"/>
<proteinExistence type="predicted"/>
<feature type="compositionally biased region" description="Low complexity" evidence="1">
    <location>
        <begin position="146"/>
        <end position="157"/>
    </location>
</feature>
<feature type="region of interest" description="Disordered" evidence="1">
    <location>
        <begin position="137"/>
        <end position="172"/>
    </location>
</feature>
<evidence type="ECO:0000256" key="1">
    <source>
        <dbReference type="SAM" id="MobiDB-lite"/>
    </source>
</evidence>